<sequence length="346" mass="39080">MPINSTSLSIEELQKHPAFSTTQWNLKPTSSGYINVAQSRPGGPFPMWYEIHGNGPKKIVWIMGLGGSRNLWKRQTRYFGHQNSAQYSSLVFDNRGVGKSAKPNCRYTTLEMAKDLVELLRQIGWLDTDSQSCPRDLNIAGISLGGMIAQEVSLLIPRRIQSLILISTATRLLRTVNSLEHMKQRIMMFFPSGPDDELNNKAHRIFAQKFLDSTDTGSLDPGNKFPTNLDRFKAEELNERTEDTEMSRRKGTFLQAIAAGWHHKSDAEVARIGNVVGRSRIMVMHGTLDETITFQHFEVMKSALGDGPDYIAWKDCGHIPSWEREAEFNEAVREIIHKSATLSVYL</sequence>
<comment type="caution">
    <text evidence="2">The sequence shown here is derived from an EMBL/GenBank/DDBJ whole genome shotgun (WGS) entry which is preliminary data.</text>
</comment>
<dbReference type="InterPro" id="IPR029058">
    <property type="entry name" value="AB_hydrolase_fold"/>
</dbReference>
<keyword evidence="2" id="KW-0808">Transferase</keyword>
<accession>A0A066XMZ5</accession>
<reference evidence="3" key="1">
    <citation type="journal article" date="2014" name="Genome Announc.">
        <title>Draft genome sequence of Colletotrichum sublineola, a destructive pathogen of cultivated sorghum.</title>
        <authorList>
            <person name="Baroncelli R."/>
            <person name="Sanz-Martin J.M."/>
            <person name="Rech G.E."/>
            <person name="Sukno S.A."/>
            <person name="Thon M.R."/>
        </authorList>
    </citation>
    <scope>NUCLEOTIDE SEQUENCE [LARGE SCALE GENOMIC DNA]</scope>
    <source>
        <strain evidence="3">TX430BB</strain>
    </source>
</reference>
<dbReference type="InterPro" id="IPR000073">
    <property type="entry name" value="AB_hydrolase_1"/>
</dbReference>
<dbReference type="OrthoDB" id="19657at2759"/>
<dbReference type="Pfam" id="PF00561">
    <property type="entry name" value="Abhydrolase_1"/>
    <property type="match status" value="1"/>
</dbReference>
<organism evidence="2 3">
    <name type="scientific">Colletotrichum sublineola</name>
    <name type="common">Sorghum anthracnose fungus</name>
    <dbReference type="NCBI Taxonomy" id="1173701"/>
    <lineage>
        <taxon>Eukaryota</taxon>
        <taxon>Fungi</taxon>
        <taxon>Dikarya</taxon>
        <taxon>Ascomycota</taxon>
        <taxon>Pezizomycotina</taxon>
        <taxon>Sordariomycetes</taxon>
        <taxon>Hypocreomycetidae</taxon>
        <taxon>Glomerellales</taxon>
        <taxon>Glomerellaceae</taxon>
        <taxon>Colletotrichum</taxon>
        <taxon>Colletotrichum graminicola species complex</taxon>
    </lineage>
</organism>
<dbReference type="GO" id="GO:0016740">
    <property type="term" value="F:transferase activity"/>
    <property type="evidence" value="ECO:0007669"/>
    <property type="project" value="UniProtKB-KW"/>
</dbReference>
<protein>
    <submittedName>
        <fullName evidence="2">Putative glycylpeptide N-tetradecanoyltransferase</fullName>
    </submittedName>
</protein>
<evidence type="ECO:0000313" key="2">
    <source>
        <dbReference type="EMBL" id="KDN67116.1"/>
    </source>
</evidence>
<dbReference type="PANTHER" id="PTHR43433:SF5">
    <property type="entry name" value="AB HYDROLASE-1 DOMAIN-CONTAINING PROTEIN"/>
    <property type="match status" value="1"/>
</dbReference>
<feature type="domain" description="AB hydrolase-1" evidence="1">
    <location>
        <begin position="60"/>
        <end position="324"/>
    </location>
</feature>
<dbReference type="Proteomes" id="UP000027238">
    <property type="component" value="Unassembled WGS sequence"/>
</dbReference>
<dbReference type="InterPro" id="IPR050471">
    <property type="entry name" value="AB_hydrolase"/>
</dbReference>
<evidence type="ECO:0000259" key="1">
    <source>
        <dbReference type="Pfam" id="PF00561"/>
    </source>
</evidence>
<keyword evidence="3" id="KW-1185">Reference proteome</keyword>
<dbReference type="eggNOG" id="KOG4178">
    <property type="taxonomic scope" value="Eukaryota"/>
</dbReference>
<dbReference type="STRING" id="1173701.A0A066XMZ5"/>
<proteinExistence type="predicted"/>
<dbReference type="OMA" id="NRETPRV"/>
<name>A0A066XMZ5_COLSU</name>
<dbReference type="EMBL" id="JMSE01000841">
    <property type="protein sequence ID" value="KDN67116.1"/>
    <property type="molecule type" value="Genomic_DNA"/>
</dbReference>
<dbReference type="AlphaFoldDB" id="A0A066XMZ5"/>
<dbReference type="Gene3D" id="3.40.50.1820">
    <property type="entry name" value="alpha/beta hydrolase"/>
    <property type="match status" value="1"/>
</dbReference>
<dbReference type="SUPFAM" id="SSF53474">
    <property type="entry name" value="alpha/beta-Hydrolases"/>
    <property type="match status" value="1"/>
</dbReference>
<gene>
    <name evidence="2" type="ORF">CSUB01_10723</name>
</gene>
<dbReference type="PANTHER" id="PTHR43433">
    <property type="entry name" value="HYDROLASE, ALPHA/BETA FOLD FAMILY PROTEIN"/>
    <property type="match status" value="1"/>
</dbReference>
<evidence type="ECO:0000313" key="3">
    <source>
        <dbReference type="Proteomes" id="UP000027238"/>
    </source>
</evidence>
<dbReference type="HOGENOM" id="CLU_020336_20_1_1"/>